<dbReference type="KEGG" id="soe:110794435"/>
<dbReference type="PANTHER" id="PTHR31920">
    <property type="entry name" value="B3 DOMAIN-CONTAINING"/>
    <property type="match status" value="1"/>
</dbReference>
<evidence type="ECO:0000259" key="6">
    <source>
        <dbReference type="PROSITE" id="PS50863"/>
    </source>
</evidence>
<proteinExistence type="predicted"/>
<keyword evidence="3" id="KW-0238">DNA-binding</keyword>
<dbReference type="SMART" id="SM01019">
    <property type="entry name" value="B3"/>
    <property type="match status" value="1"/>
</dbReference>
<evidence type="ECO:0000256" key="5">
    <source>
        <dbReference type="ARBA" id="ARBA00023242"/>
    </source>
</evidence>
<evidence type="ECO:0000256" key="1">
    <source>
        <dbReference type="ARBA" id="ARBA00004123"/>
    </source>
</evidence>
<dbReference type="InterPro" id="IPR003340">
    <property type="entry name" value="B3_DNA-bd"/>
</dbReference>
<evidence type="ECO:0000256" key="2">
    <source>
        <dbReference type="ARBA" id="ARBA00023015"/>
    </source>
</evidence>
<feature type="domain" description="TF-B3" evidence="6">
    <location>
        <begin position="9"/>
        <end position="102"/>
    </location>
</feature>
<sequence length="278" mass="31927">MGSSEEKLPEFFKTFRPDNHSETMKIPDAFLEHLSAKIPKKVVLKNRFDDCWPVGIVETEDGLFFQEGWSKLVSDYPLLGGEFMVFKFDGYCTFEIRTPNTSHFKKQPVTGCFAGQEEAKTPTEEDNEEEEDLVMDQAENSATKKNLGRGGNYSFTGYHVKNLGKGITDLFPSNNPFFVTKIRKNDCRNDLIIPHDIRKDSGVKFRDRVKIQEPNGRVFQGKIVVWKDGRHTITNFWKQLFMFNKVMKDDSVICELIPSTTNTTCKLIKVQIVHPNNV</sequence>
<dbReference type="GO" id="GO:0005634">
    <property type="term" value="C:nucleus"/>
    <property type="evidence" value="ECO:0007669"/>
    <property type="project" value="UniProtKB-SubCell"/>
</dbReference>
<evidence type="ECO:0000313" key="7">
    <source>
        <dbReference type="Proteomes" id="UP000813463"/>
    </source>
</evidence>
<evidence type="ECO:0000256" key="3">
    <source>
        <dbReference type="ARBA" id="ARBA00023125"/>
    </source>
</evidence>
<comment type="subcellular location">
    <subcellularLocation>
        <location evidence="1">Nucleus</location>
    </subcellularLocation>
</comment>
<dbReference type="Pfam" id="PF02362">
    <property type="entry name" value="B3"/>
    <property type="match status" value="1"/>
</dbReference>
<reference evidence="7" key="1">
    <citation type="journal article" date="2021" name="Nat. Commun.">
        <title>Genomic analyses provide insights into spinach domestication and the genetic basis of agronomic traits.</title>
        <authorList>
            <person name="Cai X."/>
            <person name="Sun X."/>
            <person name="Xu C."/>
            <person name="Sun H."/>
            <person name="Wang X."/>
            <person name="Ge C."/>
            <person name="Zhang Z."/>
            <person name="Wang Q."/>
            <person name="Fei Z."/>
            <person name="Jiao C."/>
            <person name="Wang Q."/>
        </authorList>
    </citation>
    <scope>NUCLEOTIDE SEQUENCE [LARGE SCALE GENOMIC DNA]</scope>
    <source>
        <strain evidence="7">cv. Varoflay</strain>
    </source>
</reference>
<organism evidence="7 8">
    <name type="scientific">Spinacia oleracea</name>
    <name type="common">Spinach</name>
    <dbReference type="NCBI Taxonomy" id="3562"/>
    <lineage>
        <taxon>Eukaryota</taxon>
        <taxon>Viridiplantae</taxon>
        <taxon>Streptophyta</taxon>
        <taxon>Embryophyta</taxon>
        <taxon>Tracheophyta</taxon>
        <taxon>Spermatophyta</taxon>
        <taxon>Magnoliopsida</taxon>
        <taxon>eudicotyledons</taxon>
        <taxon>Gunneridae</taxon>
        <taxon>Pentapetalae</taxon>
        <taxon>Caryophyllales</taxon>
        <taxon>Chenopodiaceae</taxon>
        <taxon>Chenopodioideae</taxon>
        <taxon>Anserineae</taxon>
        <taxon>Spinacia</taxon>
    </lineage>
</organism>
<dbReference type="GeneID" id="110794435"/>
<evidence type="ECO:0000256" key="4">
    <source>
        <dbReference type="ARBA" id="ARBA00023163"/>
    </source>
</evidence>
<keyword evidence="2" id="KW-0805">Transcription regulation</keyword>
<dbReference type="AlphaFoldDB" id="A0A9R0ITL4"/>
<dbReference type="SUPFAM" id="SSF101936">
    <property type="entry name" value="DNA-binding pseudobarrel domain"/>
    <property type="match status" value="2"/>
</dbReference>
<protein>
    <submittedName>
        <fullName evidence="8">B3 domain-containing protein REM20 isoform X2</fullName>
    </submittedName>
</protein>
<keyword evidence="5" id="KW-0539">Nucleus</keyword>
<dbReference type="InterPro" id="IPR015300">
    <property type="entry name" value="DNA-bd_pseudobarrel_sf"/>
</dbReference>
<keyword evidence="4" id="KW-0804">Transcription</keyword>
<keyword evidence="7" id="KW-1185">Reference proteome</keyword>
<dbReference type="GO" id="GO:0003677">
    <property type="term" value="F:DNA binding"/>
    <property type="evidence" value="ECO:0007669"/>
    <property type="project" value="UniProtKB-KW"/>
</dbReference>
<dbReference type="Gene3D" id="2.40.330.10">
    <property type="entry name" value="DNA-binding pseudobarrel domain"/>
    <property type="match status" value="2"/>
</dbReference>
<name>A0A9R0ITL4_SPIOL</name>
<dbReference type="InterPro" id="IPR050655">
    <property type="entry name" value="Plant_B3_domain"/>
</dbReference>
<dbReference type="PROSITE" id="PS50863">
    <property type="entry name" value="B3"/>
    <property type="match status" value="1"/>
</dbReference>
<dbReference type="PANTHER" id="PTHR31920:SF145">
    <property type="entry name" value="B3 DOMAIN-CONTAINING PROTEIN REM20-LIKE ISOFORM X1"/>
    <property type="match status" value="1"/>
</dbReference>
<dbReference type="Proteomes" id="UP000813463">
    <property type="component" value="Chromosome 4"/>
</dbReference>
<accession>A0A9R0ITL4</accession>
<evidence type="ECO:0000313" key="8">
    <source>
        <dbReference type="RefSeq" id="XP_021855106.2"/>
    </source>
</evidence>
<dbReference type="RefSeq" id="XP_021855106.2">
    <property type="nucleotide sequence ID" value="XM_021999414.2"/>
</dbReference>
<dbReference type="CDD" id="cd10017">
    <property type="entry name" value="B3_DNA"/>
    <property type="match status" value="1"/>
</dbReference>
<gene>
    <name evidence="8" type="primary">LOC110794435</name>
</gene>
<reference evidence="8" key="2">
    <citation type="submission" date="2025-08" db="UniProtKB">
        <authorList>
            <consortium name="RefSeq"/>
        </authorList>
    </citation>
    <scope>IDENTIFICATION</scope>
    <source>
        <tissue evidence="8">Leaf</tissue>
    </source>
</reference>